<evidence type="ECO:0000259" key="4">
    <source>
        <dbReference type="PROSITE" id="PS50110"/>
    </source>
</evidence>
<dbReference type="OrthoDB" id="8595957at2"/>
<keyword evidence="6" id="KW-1185">Reference proteome</keyword>
<evidence type="ECO:0000256" key="3">
    <source>
        <dbReference type="PROSITE-ProRule" id="PRU00169"/>
    </source>
</evidence>
<dbReference type="Proteomes" id="UP000278006">
    <property type="component" value="Unassembled WGS sequence"/>
</dbReference>
<comment type="caution">
    <text evidence="5">The sequence shown here is derived from an EMBL/GenBank/DDBJ whole genome shotgun (WGS) entry which is preliminary data.</text>
</comment>
<evidence type="ECO:0000256" key="2">
    <source>
        <dbReference type="ARBA" id="ARBA00022840"/>
    </source>
</evidence>
<dbReference type="RefSeq" id="WP_122228836.1">
    <property type="nucleotide sequence ID" value="NZ_RDQO01000002.1"/>
</dbReference>
<dbReference type="Gene3D" id="3.40.50.300">
    <property type="entry name" value="P-loop containing nucleotide triphosphate hydrolases"/>
    <property type="match status" value="1"/>
</dbReference>
<dbReference type="GO" id="GO:0009898">
    <property type="term" value="C:cytoplasmic side of plasma membrane"/>
    <property type="evidence" value="ECO:0007669"/>
    <property type="project" value="TreeGrafter"/>
</dbReference>
<dbReference type="PROSITE" id="PS50110">
    <property type="entry name" value="RESPONSE_REGULATORY"/>
    <property type="match status" value="1"/>
</dbReference>
<dbReference type="SUPFAM" id="SSF52540">
    <property type="entry name" value="P-loop containing nucleoside triphosphate hydrolases"/>
    <property type="match status" value="1"/>
</dbReference>
<keyword evidence="2" id="KW-0067">ATP-binding</keyword>
<sequence length="424" mass="44004">MSDTTPDTRGDAPAALAVFASVADLPAINDLLGRLRRPVDASHVGGPAQASTWSATQPCPALLLVDIDGVQNPLTALLELATQCGPGTRLIALGSRQDIDFYRQLLSAGIFDYLLKPLRLDVLADTLARADDDVPLGQSGAARVGRTAAFVGTAGGLGCSTLVAALGQWLAGTRQLPTALVDYDRRNGDLPLLLGLEADAGLASVLEAPAIDARLLQRTLQAVQADANAAARLHLLAQRPGTESPVPADRTLEIGGALGQLFSLSLWDVPAHRPAGSDAVLAHAEIRVVITELSVQGARNTHRLLSEIGDESQGQSLLLLSSSAHQAGLPVLEVAQFEDFVDRAIDLHLPHAGNALAASLLQGPLNADAAPAYATAVARLGQQLLGLPQPDEQPAGLTQRLAGLLGLRARHAGNAKSARVSARA</sequence>
<dbReference type="InterPro" id="IPR027417">
    <property type="entry name" value="P-loop_NTPase"/>
</dbReference>
<dbReference type="EMBL" id="RDQO01000002">
    <property type="protein sequence ID" value="RMX06849.1"/>
    <property type="molecule type" value="Genomic_DNA"/>
</dbReference>
<evidence type="ECO:0000256" key="1">
    <source>
        <dbReference type="ARBA" id="ARBA00022741"/>
    </source>
</evidence>
<gene>
    <name evidence="5" type="ORF">D8I35_10180</name>
</gene>
<dbReference type="AlphaFoldDB" id="A0A3M6QW80"/>
<keyword evidence="3" id="KW-0597">Phosphoprotein</keyword>
<dbReference type="InterPro" id="IPR001789">
    <property type="entry name" value="Sig_transdc_resp-reg_receiver"/>
</dbReference>
<dbReference type="Gene3D" id="3.40.50.2300">
    <property type="match status" value="1"/>
</dbReference>
<dbReference type="InterPro" id="IPR011006">
    <property type="entry name" value="CheY-like_superfamily"/>
</dbReference>
<dbReference type="GO" id="GO:0051782">
    <property type="term" value="P:negative regulation of cell division"/>
    <property type="evidence" value="ECO:0007669"/>
    <property type="project" value="TreeGrafter"/>
</dbReference>
<organism evidence="5 6">
    <name type="scientific">Corticibacter populi</name>
    <dbReference type="NCBI Taxonomy" id="1550736"/>
    <lineage>
        <taxon>Bacteria</taxon>
        <taxon>Pseudomonadati</taxon>
        <taxon>Pseudomonadota</taxon>
        <taxon>Betaproteobacteria</taxon>
        <taxon>Burkholderiales</taxon>
        <taxon>Comamonadaceae</taxon>
        <taxon>Corticibacter</taxon>
    </lineage>
</organism>
<evidence type="ECO:0000313" key="6">
    <source>
        <dbReference type="Proteomes" id="UP000278006"/>
    </source>
</evidence>
<evidence type="ECO:0000313" key="5">
    <source>
        <dbReference type="EMBL" id="RMX06849.1"/>
    </source>
</evidence>
<feature type="modified residue" description="4-aspartylphosphate" evidence="3">
    <location>
        <position position="66"/>
    </location>
</feature>
<proteinExistence type="predicted"/>
<dbReference type="InterPro" id="IPR050625">
    <property type="entry name" value="ParA/MinD_ATPase"/>
</dbReference>
<name>A0A3M6QW80_9BURK</name>
<protein>
    <recommendedName>
        <fullName evidence="4">Response regulatory domain-containing protein</fullName>
    </recommendedName>
</protein>
<feature type="domain" description="Response regulatory" evidence="4">
    <location>
        <begin position="1"/>
        <end position="131"/>
    </location>
</feature>
<dbReference type="GO" id="GO:0016887">
    <property type="term" value="F:ATP hydrolysis activity"/>
    <property type="evidence" value="ECO:0007669"/>
    <property type="project" value="TreeGrafter"/>
</dbReference>
<dbReference type="GO" id="GO:0005829">
    <property type="term" value="C:cytosol"/>
    <property type="evidence" value="ECO:0007669"/>
    <property type="project" value="TreeGrafter"/>
</dbReference>
<dbReference type="GO" id="GO:0000160">
    <property type="term" value="P:phosphorelay signal transduction system"/>
    <property type="evidence" value="ECO:0007669"/>
    <property type="project" value="InterPro"/>
</dbReference>
<dbReference type="PANTHER" id="PTHR43384">
    <property type="entry name" value="SEPTUM SITE-DETERMINING PROTEIN MIND HOMOLOG, CHLOROPLASTIC-RELATED"/>
    <property type="match status" value="1"/>
</dbReference>
<accession>A0A3M6QW80</accession>
<keyword evidence="1" id="KW-0547">Nucleotide-binding</keyword>
<dbReference type="PANTHER" id="PTHR43384:SF6">
    <property type="entry name" value="SEPTUM SITE-DETERMINING PROTEIN MIND HOMOLOG, CHLOROPLASTIC"/>
    <property type="match status" value="1"/>
</dbReference>
<dbReference type="SUPFAM" id="SSF52172">
    <property type="entry name" value="CheY-like"/>
    <property type="match status" value="1"/>
</dbReference>
<reference evidence="5 6" key="1">
    <citation type="submission" date="2018-10" db="EMBL/GenBank/DDBJ databases">
        <title>Draft genome of Cortibacter populi DSM10536.</title>
        <authorList>
            <person name="Bernier A.-M."/>
            <person name="Bernard K."/>
        </authorList>
    </citation>
    <scope>NUCLEOTIDE SEQUENCE [LARGE SCALE GENOMIC DNA]</scope>
    <source>
        <strain evidence="5 6">DSM 105136</strain>
    </source>
</reference>
<dbReference type="GO" id="GO:0005524">
    <property type="term" value="F:ATP binding"/>
    <property type="evidence" value="ECO:0007669"/>
    <property type="project" value="UniProtKB-KW"/>
</dbReference>